<dbReference type="AlphaFoldDB" id="A0A5B7FT23"/>
<name>A0A5B7FT23_PORTR</name>
<comment type="caution">
    <text evidence="1">The sequence shown here is derived from an EMBL/GenBank/DDBJ whole genome shotgun (WGS) entry which is preliminary data.</text>
</comment>
<organism evidence="1 2">
    <name type="scientific">Portunus trituberculatus</name>
    <name type="common">Swimming crab</name>
    <name type="synonym">Neptunus trituberculatus</name>
    <dbReference type="NCBI Taxonomy" id="210409"/>
    <lineage>
        <taxon>Eukaryota</taxon>
        <taxon>Metazoa</taxon>
        <taxon>Ecdysozoa</taxon>
        <taxon>Arthropoda</taxon>
        <taxon>Crustacea</taxon>
        <taxon>Multicrustacea</taxon>
        <taxon>Malacostraca</taxon>
        <taxon>Eumalacostraca</taxon>
        <taxon>Eucarida</taxon>
        <taxon>Decapoda</taxon>
        <taxon>Pleocyemata</taxon>
        <taxon>Brachyura</taxon>
        <taxon>Eubrachyura</taxon>
        <taxon>Portunoidea</taxon>
        <taxon>Portunidae</taxon>
        <taxon>Portuninae</taxon>
        <taxon>Portunus</taxon>
    </lineage>
</organism>
<evidence type="ECO:0000313" key="2">
    <source>
        <dbReference type="Proteomes" id="UP000324222"/>
    </source>
</evidence>
<evidence type="ECO:0000313" key="1">
    <source>
        <dbReference type="EMBL" id="MPC48455.1"/>
    </source>
</evidence>
<protein>
    <submittedName>
        <fullName evidence="1">Uncharacterized protein</fullName>
    </submittedName>
</protein>
<gene>
    <name evidence="1" type="ORF">E2C01_042227</name>
</gene>
<dbReference type="EMBL" id="VSRR010008288">
    <property type="protein sequence ID" value="MPC48455.1"/>
    <property type="molecule type" value="Genomic_DNA"/>
</dbReference>
<proteinExistence type="predicted"/>
<accession>A0A5B7FT23</accession>
<dbReference type="Proteomes" id="UP000324222">
    <property type="component" value="Unassembled WGS sequence"/>
</dbReference>
<keyword evidence="2" id="KW-1185">Reference proteome</keyword>
<sequence>MVTKGPTVLKPLQHHTNTITHYACLLQPNTTTTTTTPTTTTTTTSNQLLPPLMECIALKLPIFCNTTTTITTTKTIITNIPINTYPITITYKSHTATTTTTTTTTSLSTYRNESFNCHLEHYSAGVGAPGNGGGCGGGGTRKYIIAPRPSVLRCQLSRPSTPRRRHRRRWRPGVSGPCRCNVCQ</sequence>
<reference evidence="1 2" key="1">
    <citation type="submission" date="2019-05" db="EMBL/GenBank/DDBJ databases">
        <title>Another draft genome of Portunus trituberculatus and its Hox gene families provides insights of decapod evolution.</title>
        <authorList>
            <person name="Jeong J.-H."/>
            <person name="Song I."/>
            <person name="Kim S."/>
            <person name="Choi T."/>
            <person name="Kim D."/>
            <person name="Ryu S."/>
            <person name="Kim W."/>
        </authorList>
    </citation>
    <scope>NUCLEOTIDE SEQUENCE [LARGE SCALE GENOMIC DNA]</scope>
    <source>
        <tissue evidence="1">Muscle</tissue>
    </source>
</reference>